<reference evidence="5 6" key="1">
    <citation type="submission" date="2016-06" db="EMBL/GenBank/DDBJ databases">
        <title>Revisiting the taxonomy of the Elizabethkingia Genus based on Whole-Genome Sequencing, Optical Mapping, and MALDI-TOF.</title>
        <authorList>
            <person name="Nicholson A.C."/>
        </authorList>
    </citation>
    <scope>NUCLEOTIDE SEQUENCE [LARGE SCALE GENOMIC DNA]</scope>
    <source>
        <strain evidence="5 6">G4070</strain>
    </source>
</reference>
<organism evidence="5 6">
    <name type="scientific">Elizabethkingia occulta</name>
    <dbReference type="NCBI Taxonomy" id="1867263"/>
    <lineage>
        <taxon>Bacteria</taxon>
        <taxon>Pseudomonadati</taxon>
        <taxon>Bacteroidota</taxon>
        <taxon>Flavobacteriia</taxon>
        <taxon>Flavobacteriales</taxon>
        <taxon>Weeksellaceae</taxon>
        <taxon>Elizabethkingia</taxon>
    </lineage>
</organism>
<evidence type="ECO:0000256" key="2">
    <source>
        <dbReference type="ARBA" id="ARBA00023125"/>
    </source>
</evidence>
<dbReference type="RefSeq" id="WP_078771992.1">
    <property type="nucleotide sequence ID" value="NZ_CBCSBR010000002.1"/>
</dbReference>
<dbReference type="Pfam" id="PF02311">
    <property type="entry name" value="AraC_binding"/>
    <property type="match status" value="1"/>
</dbReference>
<dbReference type="SUPFAM" id="SSF46689">
    <property type="entry name" value="Homeodomain-like"/>
    <property type="match status" value="1"/>
</dbReference>
<protein>
    <recommendedName>
        <fullName evidence="4">HTH araC/xylS-type domain-containing protein</fullName>
    </recommendedName>
</protein>
<dbReference type="PANTHER" id="PTHR43280:SF32">
    <property type="entry name" value="TRANSCRIPTIONAL REGULATORY PROTEIN"/>
    <property type="match status" value="1"/>
</dbReference>
<feature type="domain" description="HTH araC/xylS-type" evidence="4">
    <location>
        <begin position="193"/>
        <end position="291"/>
    </location>
</feature>
<dbReference type="PROSITE" id="PS01124">
    <property type="entry name" value="HTH_ARAC_FAMILY_2"/>
    <property type="match status" value="1"/>
</dbReference>
<dbReference type="InterPro" id="IPR018060">
    <property type="entry name" value="HTH_AraC"/>
</dbReference>
<dbReference type="Pfam" id="PF12833">
    <property type="entry name" value="HTH_18"/>
    <property type="match status" value="1"/>
</dbReference>
<dbReference type="InterPro" id="IPR009057">
    <property type="entry name" value="Homeodomain-like_sf"/>
</dbReference>
<dbReference type="Gene3D" id="1.10.10.60">
    <property type="entry name" value="Homeodomain-like"/>
    <property type="match status" value="1"/>
</dbReference>
<dbReference type="InterPro" id="IPR037923">
    <property type="entry name" value="HTH-like"/>
</dbReference>
<accession>A0A1T3ML78</accession>
<evidence type="ECO:0000313" key="6">
    <source>
        <dbReference type="Proteomes" id="UP000190813"/>
    </source>
</evidence>
<dbReference type="SMART" id="SM00342">
    <property type="entry name" value="HTH_ARAC"/>
    <property type="match status" value="1"/>
</dbReference>
<evidence type="ECO:0000259" key="4">
    <source>
        <dbReference type="PROSITE" id="PS01124"/>
    </source>
</evidence>
<keyword evidence="1" id="KW-0805">Transcription regulation</keyword>
<dbReference type="InterPro" id="IPR003313">
    <property type="entry name" value="AraC-bd"/>
</dbReference>
<keyword evidence="6" id="KW-1185">Reference proteome</keyword>
<gene>
    <name evidence="5" type="ORF">BAZ10_04360</name>
</gene>
<dbReference type="Proteomes" id="UP000190813">
    <property type="component" value="Unassembled WGS sequence"/>
</dbReference>
<dbReference type="GO" id="GO:0003700">
    <property type="term" value="F:DNA-binding transcription factor activity"/>
    <property type="evidence" value="ECO:0007669"/>
    <property type="project" value="InterPro"/>
</dbReference>
<evidence type="ECO:0000256" key="1">
    <source>
        <dbReference type="ARBA" id="ARBA00023015"/>
    </source>
</evidence>
<keyword evidence="2" id="KW-0238">DNA-binding</keyword>
<dbReference type="GO" id="GO:0043565">
    <property type="term" value="F:sequence-specific DNA binding"/>
    <property type="evidence" value="ECO:0007669"/>
    <property type="project" value="InterPro"/>
</dbReference>
<dbReference type="InterPro" id="IPR020449">
    <property type="entry name" value="Tscrpt_reg_AraC-type_HTH"/>
</dbReference>
<sequence length="293" mass="34232">MYYKTLIDNYSIPFVASEFGIKTITGIAINKSPDDVRKHLTKHPHFVDGFICAICIRGKARLRINFQEQELKSGTIMIILPDTMLEPLDISDDLYIDTLFFSYDLMSDESLINEFDTFQKIRLCPCIIPQKGTFEIFRDYHAFISKLFFRDNDPDKYKKIRYLILALVNEIKSVYISEQPSNKAYQKSESLANRFLQLLFVHHKQERSVNFYADKACLTPRYFTTEIRKSTGKPALTWINEVAIAHAKSLLVVQKRTVKEIAEELNFTDASMFCRFFKRHTGLTPSEYRQTIR</sequence>
<proteinExistence type="predicted"/>
<name>A0A1T3ML78_9FLAO</name>
<dbReference type="PANTHER" id="PTHR43280">
    <property type="entry name" value="ARAC-FAMILY TRANSCRIPTIONAL REGULATOR"/>
    <property type="match status" value="1"/>
</dbReference>
<dbReference type="AlphaFoldDB" id="A0A1T3ML78"/>
<evidence type="ECO:0000256" key="3">
    <source>
        <dbReference type="ARBA" id="ARBA00023163"/>
    </source>
</evidence>
<dbReference type="PRINTS" id="PR00032">
    <property type="entry name" value="HTHARAC"/>
</dbReference>
<evidence type="ECO:0000313" key="5">
    <source>
        <dbReference type="EMBL" id="OPC65266.1"/>
    </source>
</evidence>
<keyword evidence="3" id="KW-0804">Transcription</keyword>
<dbReference type="SUPFAM" id="SSF51215">
    <property type="entry name" value="Regulatory protein AraC"/>
    <property type="match status" value="1"/>
</dbReference>
<comment type="caution">
    <text evidence="5">The sequence shown here is derived from an EMBL/GenBank/DDBJ whole genome shotgun (WGS) entry which is preliminary data.</text>
</comment>
<dbReference type="EMBL" id="MAHX01000015">
    <property type="protein sequence ID" value="OPC65266.1"/>
    <property type="molecule type" value="Genomic_DNA"/>
</dbReference>